<accession>A0A5M9N5S5</accession>
<reference evidence="1 2" key="1">
    <citation type="submission" date="2019-08" db="EMBL/GenBank/DDBJ databases">
        <title>The genome sequence of a newly discovered highly antifungal drug resistant Aspergillus species, Aspergillus tanneri NIH 1004.</title>
        <authorList>
            <person name="Mounaud S."/>
            <person name="Singh I."/>
            <person name="Joardar V."/>
            <person name="Pakala S."/>
            <person name="Pakala S."/>
            <person name="Venepally P."/>
            <person name="Chung J.K."/>
            <person name="Losada L."/>
            <person name="Nierman W.C."/>
        </authorList>
    </citation>
    <scope>NUCLEOTIDE SEQUENCE [LARGE SCALE GENOMIC DNA]</scope>
    <source>
        <strain evidence="1 2">NIH1004</strain>
    </source>
</reference>
<name>A0A5M9N5S5_9EURO</name>
<dbReference type="RefSeq" id="XP_033431984.1">
    <property type="nucleotide sequence ID" value="XM_033566227.1"/>
</dbReference>
<dbReference type="VEuPathDB" id="FungiDB:EYZ11_012662"/>
<sequence>MDTFINTIMRFLANIAQDPSLSSEQREQATYISISFFMHKNICRLMAQVTALTRGEVMIHPSHRINTLAEDTNTPARRHNKFLLPVITDHRITPTIADIEGHPIELISILDPAIERSLRGEKRLRFHQALLSMEKKANDDLARCTRKYGYHFIFRAGLQEYYMTKTVVERVSFWRPDPRGDEYRVRAQKICYEAMEFRLRLDDAEKNVLVQATRCAPEDAYAFWDWLEKYRVSYRAMKTCLALLNKLEKH</sequence>
<dbReference type="AlphaFoldDB" id="A0A5M9N5S5"/>
<dbReference type="GeneID" id="54324230"/>
<dbReference type="OrthoDB" id="4397787at2759"/>
<evidence type="ECO:0000313" key="2">
    <source>
        <dbReference type="Proteomes" id="UP000324241"/>
    </source>
</evidence>
<organism evidence="1 2">
    <name type="scientific">Aspergillus tanneri</name>
    <dbReference type="NCBI Taxonomy" id="1220188"/>
    <lineage>
        <taxon>Eukaryota</taxon>
        <taxon>Fungi</taxon>
        <taxon>Dikarya</taxon>
        <taxon>Ascomycota</taxon>
        <taxon>Pezizomycotina</taxon>
        <taxon>Eurotiomycetes</taxon>
        <taxon>Eurotiomycetidae</taxon>
        <taxon>Eurotiales</taxon>
        <taxon>Aspergillaceae</taxon>
        <taxon>Aspergillus</taxon>
        <taxon>Aspergillus subgen. Circumdati</taxon>
    </lineage>
</organism>
<dbReference type="EMBL" id="QUQM01000002">
    <property type="protein sequence ID" value="KAA8652623.1"/>
    <property type="molecule type" value="Genomic_DNA"/>
</dbReference>
<evidence type="ECO:0000313" key="1">
    <source>
        <dbReference type="EMBL" id="KAA8652623.1"/>
    </source>
</evidence>
<dbReference type="Proteomes" id="UP000324241">
    <property type="component" value="Unassembled WGS sequence"/>
</dbReference>
<protein>
    <submittedName>
        <fullName evidence="1">Uncharacterized protein</fullName>
    </submittedName>
</protein>
<gene>
    <name evidence="1" type="ORF">ATNIH1004_001528</name>
</gene>
<comment type="caution">
    <text evidence="1">The sequence shown here is derived from an EMBL/GenBank/DDBJ whole genome shotgun (WGS) entry which is preliminary data.</text>
</comment>
<proteinExistence type="predicted"/>